<dbReference type="RefSeq" id="WP_223288051.1">
    <property type="nucleotide sequence ID" value="NZ_CP140255.1"/>
</dbReference>
<dbReference type="Gene3D" id="3.20.20.370">
    <property type="entry name" value="Glycoside hydrolase/deacetylase"/>
    <property type="match status" value="1"/>
</dbReference>
<accession>A0ABZ0YHK9</accession>
<sequence length="311" mass="35966">MSSSPKGHYPRDLIGYGRNPPHANWPNKAKIAVQFVLNYEEGGENCVLHGDSGSEQFLSEIIGAPAYPDRHLSMESIYEYGSRAGVWRILREFEKRGLPLTVFGVAMALERNPDVALAFKELGHEIACHGYRWIHYQEVPEHVEREHLQQAMEIFQRLYGEKPQGWYTGRDSPNTRRLVLDEGGFLYDSDYYGDDLPFWTQVTDSQGSDHNHLIVPYTLDSNDMRFAAPQGFNTADHFFIYLRDAFDVLYAEGEEAPKMLSIGMHCRLLGRPGRFRALQRFLDYIETHDRVWVARRVDIARHWAEHHPATR</sequence>
<dbReference type="SUPFAM" id="SSF88713">
    <property type="entry name" value="Glycoside hydrolase/deacetylase"/>
    <property type="match status" value="1"/>
</dbReference>
<feature type="domain" description="NodB homology" evidence="1">
    <location>
        <begin position="72"/>
        <end position="294"/>
    </location>
</feature>
<dbReference type="InterPro" id="IPR002509">
    <property type="entry name" value="NODB_dom"/>
</dbReference>
<dbReference type="InterPro" id="IPR017625">
    <property type="entry name" value="PuuE"/>
</dbReference>
<dbReference type="InterPro" id="IPR011330">
    <property type="entry name" value="Glyco_hydro/deAcase_b/a-brl"/>
</dbReference>
<dbReference type="PANTHER" id="PTHR43123:SF1">
    <property type="entry name" value="POLYSACCHARIDE DEACETYLASE-RELATED"/>
    <property type="match status" value="1"/>
</dbReference>
<evidence type="ECO:0000313" key="3">
    <source>
        <dbReference type="Proteomes" id="UP001324794"/>
    </source>
</evidence>
<organism evidence="2 3">
    <name type="scientific">Vreelandella neptunia</name>
    <dbReference type="NCBI Taxonomy" id="115551"/>
    <lineage>
        <taxon>Bacteria</taxon>
        <taxon>Pseudomonadati</taxon>
        <taxon>Pseudomonadota</taxon>
        <taxon>Gammaproteobacteria</taxon>
        <taxon>Oceanospirillales</taxon>
        <taxon>Halomonadaceae</taxon>
        <taxon>Vreelandella</taxon>
    </lineage>
</organism>
<reference evidence="2 3" key="1">
    <citation type="submission" date="2023-11" db="EMBL/GenBank/DDBJ databases">
        <title>MicrobeMod: A computational toolkit for identifying prokaryotic methylation and restriction-modification with nanopore sequencing.</title>
        <authorList>
            <person name="Crits-Christoph A."/>
            <person name="Kang S.C."/>
            <person name="Lee H."/>
            <person name="Ostrov N."/>
        </authorList>
    </citation>
    <scope>NUCLEOTIDE SEQUENCE [LARGE SCALE GENOMIC DNA]</scope>
    <source>
        <strain evidence="2 3">ATCC BAA-805</strain>
    </source>
</reference>
<dbReference type="NCBIfam" id="TIGR03212">
    <property type="entry name" value="uraD_N-term-dom"/>
    <property type="match status" value="1"/>
</dbReference>
<dbReference type="PROSITE" id="PS51677">
    <property type="entry name" value="NODB"/>
    <property type="match status" value="1"/>
</dbReference>
<gene>
    <name evidence="2" type="primary">puuE</name>
    <name evidence="2" type="ORF">SR894_15700</name>
</gene>
<dbReference type="Pfam" id="PF01522">
    <property type="entry name" value="Polysacc_deac_1"/>
    <property type="match status" value="1"/>
</dbReference>
<dbReference type="CDD" id="cd10977">
    <property type="entry name" value="CE4_PuuE_SpCDA1"/>
    <property type="match status" value="1"/>
</dbReference>
<keyword evidence="3" id="KW-1185">Reference proteome</keyword>
<dbReference type="EMBL" id="CP140255">
    <property type="protein sequence ID" value="WQH11595.1"/>
    <property type="molecule type" value="Genomic_DNA"/>
</dbReference>
<evidence type="ECO:0000259" key="1">
    <source>
        <dbReference type="PROSITE" id="PS51677"/>
    </source>
</evidence>
<proteinExistence type="predicted"/>
<dbReference type="Proteomes" id="UP001324794">
    <property type="component" value="Chromosome"/>
</dbReference>
<name>A0ABZ0YHK9_9GAMM</name>
<evidence type="ECO:0000313" key="2">
    <source>
        <dbReference type="EMBL" id="WQH11595.1"/>
    </source>
</evidence>
<dbReference type="PANTHER" id="PTHR43123">
    <property type="entry name" value="POLYSACCHARIDE DEACETYLASE-RELATED"/>
    <property type="match status" value="1"/>
</dbReference>
<protein>
    <submittedName>
        <fullName evidence="2">Allantoinase PuuE</fullName>
    </submittedName>
</protein>